<proteinExistence type="predicted"/>
<dbReference type="EMBL" id="BK032682">
    <property type="protein sequence ID" value="DAF54695.1"/>
    <property type="molecule type" value="Genomic_DNA"/>
</dbReference>
<protein>
    <submittedName>
        <fullName evidence="2">Uncharacterized protein</fullName>
    </submittedName>
</protein>
<evidence type="ECO:0000313" key="2">
    <source>
        <dbReference type="EMBL" id="DAF54695.1"/>
    </source>
</evidence>
<feature type="coiled-coil region" evidence="1">
    <location>
        <begin position="185"/>
        <end position="212"/>
    </location>
</feature>
<organism evidence="2">
    <name type="scientific">Siphoviridae sp. ctqPo10</name>
    <dbReference type="NCBI Taxonomy" id="2827948"/>
    <lineage>
        <taxon>Viruses</taxon>
        <taxon>Duplodnaviria</taxon>
        <taxon>Heunggongvirae</taxon>
        <taxon>Uroviricota</taxon>
        <taxon>Caudoviricetes</taxon>
    </lineage>
</organism>
<accession>A0A8S5SVG4</accession>
<evidence type="ECO:0000256" key="1">
    <source>
        <dbReference type="SAM" id="Coils"/>
    </source>
</evidence>
<sequence length="212" mass="25323">MKHSVNITIQNFIEQLIDVLKYENTYKEPNGKKLDIPFLVSVLWQDLTNNYECCNKFCSDLRDCDNYDIVIGDDNYCICKVNVFLYNETENNNWKCAEESDFRYEITFSYDERNWGDCQCSLGDPDYREDKHCCGHGCDWEAPSVEVRKSFLVSNHSWSGDEHDYWEFEDKFYANDKEENEKKLLAEREYKIRDLKETIENAQKELKKLENL</sequence>
<name>A0A8S5SVG4_9CAUD</name>
<reference evidence="2" key="1">
    <citation type="journal article" date="2021" name="Proc. Natl. Acad. Sci. U.S.A.">
        <title>A Catalog of Tens of Thousands of Viruses from Human Metagenomes Reveals Hidden Associations with Chronic Diseases.</title>
        <authorList>
            <person name="Tisza M.J."/>
            <person name="Buck C.B."/>
        </authorList>
    </citation>
    <scope>NUCLEOTIDE SEQUENCE</scope>
    <source>
        <strain evidence="2">CtqPo10</strain>
    </source>
</reference>
<keyword evidence="1" id="KW-0175">Coiled coil</keyword>